<evidence type="ECO:0000313" key="1">
    <source>
        <dbReference type="EMBL" id="PZD70873.1"/>
    </source>
</evidence>
<dbReference type="Proteomes" id="UP000248857">
    <property type="component" value="Unassembled WGS sequence"/>
</dbReference>
<name>A0A2W1J997_9CYAN</name>
<comment type="caution">
    <text evidence="1">The sequence shown here is derived from an EMBL/GenBank/DDBJ whole genome shotgun (WGS) entry which is preliminary data.</text>
</comment>
<dbReference type="EMBL" id="PQWO01000026">
    <property type="protein sequence ID" value="PZD70873.1"/>
    <property type="molecule type" value="Genomic_DNA"/>
</dbReference>
<protein>
    <submittedName>
        <fullName evidence="1">Uncharacterized protein</fullName>
    </submittedName>
</protein>
<organism evidence="1 2">
    <name type="scientific">Acaryochloris thomasi RCC1774</name>
    <dbReference type="NCBI Taxonomy" id="1764569"/>
    <lineage>
        <taxon>Bacteria</taxon>
        <taxon>Bacillati</taxon>
        <taxon>Cyanobacteriota</taxon>
        <taxon>Cyanophyceae</taxon>
        <taxon>Acaryochloridales</taxon>
        <taxon>Acaryochloridaceae</taxon>
        <taxon>Acaryochloris</taxon>
        <taxon>Acaryochloris thomasi</taxon>
    </lineage>
</organism>
<accession>A0A2W1J997</accession>
<dbReference type="AlphaFoldDB" id="A0A2W1J997"/>
<keyword evidence="2" id="KW-1185">Reference proteome</keyword>
<evidence type="ECO:0000313" key="2">
    <source>
        <dbReference type="Proteomes" id="UP000248857"/>
    </source>
</evidence>
<reference evidence="1 2" key="1">
    <citation type="journal article" date="2018" name="Sci. Rep.">
        <title>A novel species of the marine cyanobacterium Acaryochloris with a unique pigment content and lifestyle.</title>
        <authorList>
            <person name="Partensky F."/>
            <person name="Six C."/>
            <person name="Ratin M."/>
            <person name="Garczarek L."/>
            <person name="Vaulot D."/>
            <person name="Probert I."/>
            <person name="Calteau A."/>
            <person name="Gourvil P."/>
            <person name="Marie D."/>
            <person name="Grebert T."/>
            <person name="Bouchier C."/>
            <person name="Le Panse S."/>
            <person name="Gachenot M."/>
            <person name="Rodriguez F."/>
            <person name="Garrido J.L."/>
        </authorList>
    </citation>
    <scope>NUCLEOTIDE SEQUENCE [LARGE SCALE GENOMIC DNA]</scope>
    <source>
        <strain evidence="1 2">RCC1774</strain>
    </source>
</reference>
<sequence>MLPRILSEESWEGLTYTELSREGHFLAGAEVYVDDDVQTSVSFIVIVLIQEADG</sequence>
<proteinExistence type="predicted"/>
<gene>
    <name evidence="1" type="ORF">C1752_08867</name>
</gene>